<feature type="domain" description="Secretion system C-terminal sorting" evidence="2">
    <location>
        <begin position="786"/>
        <end position="852"/>
    </location>
</feature>
<proteinExistence type="predicted"/>
<gene>
    <name evidence="3" type="ORF">IC234_17655</name>
</gene>
<sequence length="855" mass="88318">MANFTFTFFRATASWNRNASFKKSLLVFVVLLSWSLGAAAQTTYYWRGTVSSRWNDAGNWNTQTNGSGSTRATPADDDILIFSGNIGATFPNPIIVNYGNGASSAFSQTVGKLRVVNSADINLAGPTNGNDGSIINVGGGPQAPLGDDFFIESGSNISFVSSGQTANRFLHIKLASGRKGLVAGNIAVNSGNLTRLLATDANGLVFTGSSNVTVYSITGSPFGTTGANTVVGSNNSPLANFSDVVPANAVTFSSGTTFEQRGGTNPFGTGTTPVVSFAPGSKYKYVAGTFSDVGQTYGYLEFAGNLTTTVAGSQRLTVANDLTASAGTTNINVTGTGATGGVFIGGNMQTLGGTLNFVPATASELNVDGITLVTSTISYTPTVSGNVTLNGSVAVTSGGSLTFNGAVANVRFLGSNFNNDGLANFAQGSNSTVSFQGTSAQVIGGASSTAFGANTSFEINNPAGVTVGRSFTVRRGLLLTSGLLYTDRASGNLLTLAANATVTGGSNASHVSGYMARQTPATVVAGAPLSMLYPVGKNGVYRPFVLNITTQSSTSGINYVGEMQDTPPTQSVVAPLVHVSYRRYLQLAPDVAPSGFSGTVTMFFATDDYVNDPQASSFVMAKNNVANGAWSSIGNGGAIGTANNGLPVSGSLTSAPFTTFSTGSNFSLASTVASVGFPGTNPLPVQLTRFAANTKGNGIALDWATATEKNSAYFEVQRSANSETFRTIEKVQALGSSTTTHTYATLDRAPLAGLNYYRLRQVDADGKESYSSVVSARWSAVTAVELYPNPSSDKVYLNGLDGTVRFRVLNEMGKTLMSGETTGAAGVSVQTLPAGMYLLELVTETGRTVQRFARQ</sequence>
<dbReference type="Gene3D" id="2.60.40.10">
    <property type="entry name" value="Immunoglobulins"/>
    <property type="match status" value="1"/>
</dbReference>
<dbReference type="InterPro" id="IPR013783">
    <property type="entry name" value="Ig-like_fold"/>
</dbReference>
<accession>A0ABR8JXA2</accession>
<evidence type="ECO:0000313" key="4">
    <source>
        <dbReference type="Proteomes" id="UP000606003"/>
    </source>
</evidence>
<evidence type="ECO:0000259" key="2">
    <source>
        <dbReference type="Pfam" id="PF18962"/>
    </source>
</evidence>
<dbReference type="InterPro" id="IPR026444">
    <property type="entry name" value="Secre_tail"/>
</dbReference>
<comment type="caution">
    <text evidence="3">The sequence shown here is derived from an EMBL/GenBank/DDBJ whole genome shotgun (WGS) entry which is preliminary data.</text>
</comment>
<dbReference type="Proteomes" id="UP000606003">
    <property type="component" value="Unassembled WGS sequence"/>
</dbReference>
<dbReference type="RefSeq" id="WP_190927268.1">
    <property type="nucleotide sequence ID" value="NZ_JACXAC010000006.1"/>
</dbReference>
<protein>
    <submittedName>
        <fullName evidence="3">T9SS type A sorting domain-containing protein</fullName>
    </submittedName>
</protein>
<name>A0ABR8JXA2_9BACT</name>
<organism evidence="3 4">
    <name type="scientific">Hymenobacter armeniacus</name>
    <dbReference type="NCBI Taxonomy" id="2771358"/>
    <lineage>
        <taxon>Bacteria</taxon>
        <taxon>Pseudomonadati</taxon>
        <taxon>Bacteroidota</taxon>
        <taxon>Cytophagia</taxon>
        <taxon>Cytophagales</taxon>
        <taxon>Hymenobacteraceae</taxon>
        <taxon>Hymenobacter</taxon>
    </lineage>
</organism>
<evidence type="ECO:0000313" key="3">
    <source>
        <dbReference type="EMBL" id="MBD2723957.1"/>
    </source>
</evidence>
<dbReference type="EMBL" id="JACXAC010000006">
    <property type="protein sequence ID" value="MBD2723957.1"/>
    <property type="molecule type" value="Genomic_DNA"/>
</dbReference>
<dbReference type="NCBIfam" id="TIGR04183">
    <property type="entry name" value="Por_Secre_tail"/>
    <property type="match status" value="1"/>
</dbReference>
<dbReference type="Pfam" id="PF18962">
    <property type="entry name" value="Por_Secre_tail"/>
    <property type="match status" value="1"/>
</dbReference>
<feature type="chain" id="PRO_5045675611" evidence="1">
    <location>
        <begin position="41"/>
        <end position="855"/>
    </location>
</feature>
<keyword evidence="1" id="KW-0732">Signal</keyword>
<keyword evidence="4" id="KW-1185">Reference proteome</keyword>
<evidence type="ECO:0000256" key="1">
    <source>
        <dbReference type="SAM" id="SignalP"/>
    </source>
</evidence>
<reference evidence="3 4" key="1">
    <citation type="submission" date="2020-09" db="EMBL/GenBank/DDBJ databases">
        <authorList>
            <person name="Kim M.K."/>
        </authorList>
    </citation>
    <scope>NUCLEOTIDE SEQUENCE [LARGE SCALE GENOMIC DNA]</scope>
    <source>
        <strain evidence="3 4">BT189</strain>
    </source>
</reference>
<feature type="signal peptide" evidence="1">
    <location>
        <begin position="1"/>
        <end position="40"/>
    </location>
</feature>